<evidence type="ECO:0000256" key="1">
    <source>
        <dbReference type="SAM" id="Phobius"/>
    </source>
</evidence>
<keyword evidence="1" id="KW-1133">Transmembrane helix</keyword>
<dbReference type="Proteomes" id="UP000016930">
    <property type="component" value="Unassembled WGS sequence"/>
</dbReference>
<name>M2QEQ5_CERS8</name>
<accession>M2QEQ5</accession>
<sequence>LSWTLLLSDLWVSGSVWALWVSRGSCEGKGTAGTAFLGFGGLPCRADFHYPYIFWIGLCCLCTARILLPGTTSISAMSAVGADRTEAEEDRADVFGFEGNGPIGLSPASPGLSYEDPPAPRNIIQKESDELLKALIAAVFLLLCHLHLFHLPYRPNGSLLPLLLLHYNLSLARLTLLS</sequence>
<dbReference type="HOGENOM" id="CLU_1510409_0_0_1"/>
<evidence type="ECO:0000256" key="2">
    <source>
        <dbReference type="SAM" id="SignalP"/>
    </source>
</evidence>
<feature type="signal peptide" evidence="2">
    <location>
        <begin position="1"/>
        <end position="18"/>
    </location>
</feature>
<keyword evidence="1" id="KW-0472">Membrane</keyword>
<keyword evidence="1" id="KW-0812">Transmembrane</keyword>
<feature type="transmembrane region" description="Helical" evidence="1">
    <location>
        <begin position="131"/>
        <end position="153"/>
    </location>
</feature>
<keyword evidence="4" id="KW-1185">Reference proteome</keyword>
<protein>
    <submittedName>
        <fullName evidence="3">Uncharacterized protein</fullName>
    </submittedName>
</protein>
<keyword evidence="2" id="KW-0732">Signal</keyword>
<reference evidence="3 4" key="1">
    <citation type="journal article" date="2012" name="Proc. Natl. Acad. Sci. U.S.A.">
        <title>Comparative genomics of Ceriporiopsis subvermispora and Phanerochaete chrysosporium provide insight into selective ligninolysis.</title>
        <authorList>
            <person name="Fernandez-Fueyo E."/>
            <person name="Ruiz-Duenas F.J."/>
            <person name="Ferreira P."/>
            <person name="Floudas D."/>
            <person name="Hibbett D.S."/>
            <person name="Canessa P."/>
            <person name="Larrondo L.F."/>
            <person name="James T.Y."/>
            <person name="Seelenfreund D."/>
            <person name="Lobos S."/>
            <person name="Polanco R."/>
            <person name="Tello M."/>
            <person name="Honda Y."/>
            <person name="Watanabe T."/>
            <person name="Watanabe T."/>
            <person name="Ryu J.S."/>
            <person name="Kubicek C.P."/>
            <person name="Schmoll M."/>
            <person name="Gaskell J."/>
            <person name="Hammel K.E."/>
            <person name="St John F.J."/>
            <person name="Vanden Wymelenberg A."/>
            <person name="Sabat G."/>
            <person name="Splinter BonDurant S."/>
            <person name="Syed K."/>
            <person name="Yadav J.S."/>
            <person name="Doddapaneni H."/>
            <person name="Subramanian V."/>
            <person name="Lavin J.L."/>
            <person name="Oguiza J.A."/>
            <person name="Perez G."/>
            <person name="Pisabarro A.G."/>
            <person name="Ramirez L."/>
            <person name="Santoyo F."/>
            <person name="Master E."/>
            <person name="Coutinho P.M."/>
            <person name="Henrissat B."/>
            <person name="Lombard V."/>
            <person name="Magnuson J.K."/>
            <person name="Kuees U."/>
            <person name="Hori C."/>
            <person name="Igarashi K."/>
            <person name="Samejima M."/>
            <person name="Held B.W."/>
            <person name="Barry K.W."/>
            <person name="LaButti K.M."/>
            <person name="Lapidus A."/>
            <person name="Lindquist E.A."/>
            <person name="Lucas S.M."/>
            <person name="Riley R."/>
            <person name="Salamov A.A."/>
            <person name="Hoffmeister D."/>
            <person name="Schwenk D."/>
            <person name="Hadar Y."/>
            <person name="Yarden O."/>
            <person name="de Vries R.P."/>
            <person name="Wiebenga A."/>
            <person name="Stenlid J."/>
            <person name="Eastwood D."/>
            <person name="Grigoriev I.V."/>
            <person name="Berka R.M."/>
            <person name="Blanchette R.A."/>
            <person name="Kersten P."/>
            <person name="Martinez A.T."/>
            <person name="Vicuna R."/>
            <person name="Cullen D."/>
        </authorList>
    </citation>
    <scope>NUCLEOTIDE SEQUENCE [LARGE SCALE GENOMIC DNA]</scope>
    <source>
        <strain evidence="3 4">B</strain>
    </source>
</reference>
<feature type="chain" id="PRO_5004023330" evidence="2">
    <location>
        <begin position="19"/>
        <end position="178"/>
    </location>
</feature>
<evidence type="ECO:0000313" key="4">
    <source>
        <dbReference type="Proteomes" id="UP000016930"/>
    </source>
</evidence>
<feature type="non-terminal residue" evidence="3">
    <location>
        <position position="178"/>
    </location>
</feature>
<organism evidence="3 4">
    <name type="scientific">Ceriporiopsis subvermispora (strain B)</name>
    <name type="common">White-rot fungus</name>
    <name type="synonym">Gelatoporia subvermispora</name>
    <dbReference type="NCBI Taxonomy" id="914234"/>
    <lineage>
        <taxon>Eukaryota</taxon>
        <taxon>Fungi</taxon>
        <taxon>Dikarya</taxon>
        <taxon>Basidiomycota</taxon>
        <taxon>Agaricomycotina</taxon>
        <taxon>Agaricomycetes</taxon>
        <taxon>Polyporales</taxon>
        <taxon>Gelatoporiaceae</taxon>
        <taxon>Gelatoporia</taxon>
    </lineage>
</organism>
<evidence type="ECO:0000313" key="3">
    <source>
        <dbReference type="EMBL" id="EMD30480.1"/>
    </source>
</evidence>
<proteinExistence type="predicted"/>
<gene>
    <name evidence="3" type="ORF">CERSUDRAFT_78791</name>
</gene>
<dbReference type="EMBL" id="KB446099">
    <property type="protein sequence ID" value="EMD30480.1"/>
    <property type="molecule type" value="Genomic_DNA"/>
</dbReference>
<feature type="transmembrane region" description="Helical" evidence="1">
    <location>
        <begin position="49"/>
        <end position="68"/>
    </location>
</feature>
<dbReference type="AlphaFoldDB" id="M2QEQ5"/>